<keyword evidence="10" id="KW-1185">Reference proteome</keyword>
<dbReference type="EMBL" id="JAFLWI010000009">
    <property type="protein sequence ID" value="MBO0482199.1"/>
    <property type="molecule type" value="Genomic_DNA"/>
</dbReference>
<feature type="transmembrane region" description="Helical" evidence="8">
    <location>
        <begin position="69"/>
        <end position="89"/>
    </location>
</feature>
<keyword evidence="5" id="KW-0378">Hydrolase</keyword>
<reference evidence="9 10" key="1">
    <citation type="submission" date="2021-03" db="EMBL/GenBank/DDBJ databases">
        <title>Enterococcal diversity collection.</title>
        <authorList>
            <person name="Gilmore M.S."/>
            <person name="Schwartzman J."/>
            <person name="Van Tyne D."/>
            <person name="Martin M."/>
            <person name="Earl A.M."/>
            <person name="Manson A.L."/>
            <person name="Straub T."/>
            <person name="Salamzade R."/>
            <person name="Saavedra J."/>
            <person name="Lebreton F."/>
            <person name="Prichula J."/>
            <person name="Schaufler K."/>
            <person name="Gaca A."/>
            <person name="Sgardioli B."/>
            <person name="Wagenaar J."/>
            <person name="Strong T."/>
        </authorList>
    </citation>
    <scope>NUCLEOTIDE SEQUENCE [LARGE SCALE GENOMIC DNA]</scope>
    <source>
        <strain evidence="9 10">MSG2901</strain>
    </source>
</reference>
<feature type="transmembrane region" description="Helical" evidence="8">
    <location>
        <begin position="95"/>
        <end position="116"/>
    </location>
</feature>
<dbReference type="Proteomes" id="UP000664832">
    <property type="component" value="Unassembled WGS sequence"/>
</dbReference>
<keyword evidence="7 8" id="KW-0472">Membrane</keyword>
<keyword evidence="6 8" id="KW-1133">Transmembrane helix</keyword>
<evidence type="ECO:0000313" key="9">
    <source>
        <dbReference type="EMBL" id="MBO0482199.1"/>
    </source>
</evidence>
<dbReference type="Pfam" id="PF04647">
    <property type="entry name" value="AgrB"/>
    <property type="match status" value="1"/>
</dbReference>
<keyword evidence="4 8" id="KW-0812">Transmembrane</keyword>
<evidence type="ECO:0000256" key="4">
    <source>
        <dbReference type="ARBA" id="ARBA00022692"/>
    </source>
</evidence>
<evidence type="ECO:0000256" key="1">
    <source>
        <dbReference type="ARBA" id="ARBA00022475"/>
    </source>
</evidence>
<evidence type="ECO:0000256" key="8">
    <source>
        <dbReference type="SAM" id="Phobius"/>
    </source>
</evidence>
<keyword evidence="1" id="KW-1003">Cell membrane</keyword>
<gene>
    <name evidence="9" type="ORF">JZO71_07695</name>
</gene>
<dbReference type="InterPro" id="IPR006741">
    <property type="entry name" value="AgrB"/>
</dbReference>
<evidence type="ECO:0000256" key="5">
    <source>
        <dbReference type="ARBA" id="ARBA00022801"/>
    </source>
</evidence>
<keyword evidence="3" id="KW-0645">Protease</keyword>
<protein>
    <submittedName>
        <fullName evidence="9">Accessory gene regulator B family protein</fullName>
    </submittedName>
</protein>
<feature type="transmembrane region" description="Helical" evidence="8">
    <location>
        <begin position="136"/>
        <end position="166"/>
    </location>
</feature>
<keyword evidence="2" id="KW-0673">Quorum sensing</keyword>
<evidence type="ECO:0000256" key="7">
    <source>
        <dbReference type="ARBA" id="ARBA00023136"/>
    </source>
</evidence>
<name>A0ABS3I0E8_9ENTE</name>
<proteinExistence type="predicted"/>
<feature type="transmembrane region" description="Helical" evidence="8">
    <location>
        <begin position="26"/>
        <end position="48"/>
    </location>
</feature>
<comment type="caution">
    <text evidence="9">The sequence shown here is derived from an EMBL/GenBank/DDBJ whole genome shotgun (WGS) entry which is preliminary data.</text>
</comment>
<accession>A0ABS3I0E8</accession>
<evidence type="ECO:0000256" key="3">
    <source>
        <dbReference type="ARBA" id="ARBA00022670"/>
    </source>
</evidence>
<evidence type="ECO:0000256" key="2">
    <source>
        <dbReference type="ARBA" id="ARBA00022654"/>
    </source>
</evidence>
<sequence>MADQSLISSEEISLFEYGIEQAIKYLLLYILGLITAVFFNLIISYLYFCIMLISTKSYLGGKHFHNETWCMISSVLFVILTLEVAQLITKISTNYDMLFAFCVIQIMITISSKVIIHSNQPLTRREIELNKRKSNILLIIQLLILFLCWITNFDVLLPISCSYFFLYHLTRIN</sequence>
<evidence type="ECO:0000313" key="10">
    <source>
        <dbReference type="Proteomes" id="UP000664832"/>
    </source>
</evidence>
<organism evidence="9 10">
    <name type="scientific">Candidatus Enterococcus courvalinii</name>
    <dbReference type="NCBI Taxonomy" id="2815329"/>
    <lineage>
        <taxon>Bacteria</taxon>
        <taxon>Bacillati</taxon>
        <taxon>Bacillota</taxon>
        <taxon>Bacilli</taxon>
        <taxon>Lactobacillales</taxon>
        <taxon>Enterococcaceae</taxon>
        <taxon>Enterococcus</taxon>
    </lineage>
</organism>
<evidence type="ECO:0000256" key="6">
    <source>
        <dbReference type="ARBA" id="ARBA00022989"/>
    </source>
</evidence>